<name>A0A8H3F9I4_9LECA</name>
<sequence>MYDGFEDHNTLVRIRLEVLEEKEEEDLTYQAGLFFLDLLENREARLRADALHGFLGRFPTLRIRESETPQLGNKNLRDHQLCVIHAINHWCKDREGNDIAESVRMDIIADHDDLKLENQGNTIFRRLTDPNITVNQKVAAVTEKHRDFFGRKALDVQTKAPQADMLSATTSSFEGFFVQATGLNPGQHTDPERGRDPVSSHLQR</sequence>
<protein>
    <submittedName>
        <fullName evidence="2">Uncharacterized protein</fullName>
    </submittedName>
</protein>
<comment type="caution">
    <text evidence="2">The sequence shown here is derived from an EMBL/GenBank/DDBJ whole genome shotgun (WGS) entry which is preliminary data.</text>
</comment>
<organism evidence="2 3">
    <name type="scientific">Alectoria fallacina</name>
    <dbReference type="NCBI Taxonomy" id="1903189"/>
    <lineage>
        <taxon>Eukaryota</taxon>
        <taxon>Fungi</taxon>
        <taxon>Dikarya</taxon>
        <taxon>Ascomycota</taxon>
        <taxon>Pezizomycotina</taxon>
        <taxon>Lecanoromycetes</taxon>
        <taxon>OSLEUM clade</taxon>
        <taxon>Lecanoromycetidae</taxon>
        <taxon>Lecanorales</taxon>
        <taxon>Lecanorineae</taxon>
        <taxon>Parmeliaceae</taxon>
        <taxon>Alectoria</taxon>
    </lineage>
</organism>
<dbReference type="AlphaFoldDB" id="A0A8H3F9I4"/>
<dbReference type="EMBL" id="CAJPDR010000092">
    <property type="protein sequence ID" value="CAF9916686.1"/>
    <property type="molecule type" value="Genomic_DNA"/>
</dbReference>
<proteinExistence type="predicted"/>
<evidence type="ECO:0000313" key="3">
    <source>
        <dbReference type="Proteomes" id="UP000664203"/>
    </source>
</evidence>
<feature type="compositionally biased region" description="Basic and acidic residues" evidence="1">
    <location>
        <begin position="189"/>
        <end position="198"/>
    </location>
</feature>
<gene>
    <name evidence="2" type="ORF">ALECFALPRED_010819</name>
</gene>
<dbReference type="OrthoDB" id="10448109at2759"/>
<keyword evidence="3" id="KW-1185">Reference proteome</keyword>
<evidence type="ECO:0000313" key="2">
    <source>
        <dbReference type="EMBL" id="CAF9916686.1"/>
    </source>
</evidence>
<dbReference type="Proteomes" id="UP000664203">
    <property type="component" value="Unassembled WGS sequence"/>
</dbReference>
<reference evidence="2" key="1">
    <citation type="submission" date="2021-03" db="EMBL/GenBank/DDBJ databases">
        <authorList>
            <person name="Tagirdzhanova G."/>
        </authorList>
    </citation>
    <scope>NUCLEOTIDE SEQUENCE</scope>
</reference>
<accession>A0A8H3F9I4</accession>
<evidence type="ECO:0000256" key="1">
    <source>
        <dbReference type="SAM" id="MobiDB-lite"/>
    </source>
</evidence>
<feature type="region of interest" description="Disordered" evidence="1">
    <location>
        <begin position="181"/>
        <end position="204"/>
    </location>
</feature>